<evidence type="ECO:0000259" key="8">
    <source>
        <dbReference type="PROSITE" id="PS50885"/>
    </source>
</evidence>
<evidence type="ECO:0000259" key="7">
    <source>
        <dbReference type="PROSITE" id="PS50112"/>
    </source>
</evidence>
<keyword evidence="2 4" id="KW-0807">Transducer</keyword>
<evidence type="ECO:0000259" key="6">
    <source>
        <dbReference type="PROSITE" id="PS50111"/>
    </source>
</evidence>
<protein>
    <submittedName>
        <fullName evidence="9">Methyl-accepting chemotaxis sensory transducer with Pas/Pac sensor</fullName>
    </submittedName>
</protein>
<dbReference type="STRING" id="579405.Dd703_1744"/>
<dbReference type="GO" id="GO:0004888">
    <property type="term" value="F:transmembrane signaling receptor activity"/>
    <property type="evidence" value="ECO:0007669"/>
    <property type="project" value="InterPro"/>
</dbReference>
<dbReference type="HOGENOM" id="CLU_000445_107_26_6"/>
<sequence>MRQNYPVSQHQYPLDNKIKLMSVTTPDSHITYANTDFITVSGYQPDELMGQPHNLIRHPDMPPVAFADMWNTLKEGKIWTGIVKNRRKNGDHYWVKSSTTSLKKEGRLIGYMSVRTPASADEISHAEALYAQVNDGQLKYRGFHNGLLVYTGPLKWLSLFKTMPLRWRIRSYALLLGLLPLAMTLILLPKTLTVWGAFTLLAACAGLLCELLVQHVARPVEQILEQAMLSATGQTDSLRQLNRADEIGMLMRAVNQSGMNFRTFVDDVNLNLQELKTACGEIAQGNQILADCCEKTEDSLQQTASSVEQLTSTIKSNADASLRASQYAQDVNQVVNAGEQAVSEVASTMDTITRASERITDIISVLDNLSFQTNILAVNAAVEAAHAGEQGKSFAVVASEVRSLAQRSASSAKDIAALIDNTLSSIRIGDQQVSHTNQSMSNILIKVQEVTRLMNEISQATREQAQGLNQINDAVTRIDELTHQNTALASQSNSATSHLQQQIASMAQAVSVFSSPH</sequence>
<evidence type="ECO:0000256" key="4">
    <source>
        <dbReference type="PROSITE-ProRule" id="PRU00284"/>
    </source>
</evidence>
<name>C6C4G6_MUSP7</name>
<dbReference type="PRINTS" id="PR00260">
    <property type="entry name" value="CHEMTRNSDUCR"/>
</dbReference>
<dbReference type="Proteomes" id="UP000002734">
    <property type="component" value="Chromosome"/>
</dbReference>
<dbReference type="eggNOG" id="COG0840">
    <property type="taxonomic scope" value="Bacteria"/>
</dbReference>
<keyword evidence="5" id="KW-1133">Transmembrane helix</keyword>
<dbReference type="Gene3D" id="1.10.287.950">
    <property type="entry name" value="Methyl-accepting chemotaxis protein"/>
    <property type="match status" value="1"/>
</dbReference>
<dbReference type="InterPro" id="IPR035965">
    <property type="entry name" value="PAS-like_dom_sf"/>
</dbReference>
<feature type="transmembrane region" description="Helical" evidence="5">
    <location>
        <begin position="169"/>
        <end position="188"/>
    </location>
</feature>
<dbReference type="SUPFAM" id="SSF55785">
    <property type="entry name" value="PYP-like sensor domain (PAS domain)"/>
    <property type="match status" value="1"/>
</dbReference>
<keyword evidence="10" id="KW-1185">Reference proteome</keyword>
<dbReference type="InterPro" id="IPR051310">
    <property type="entry name" value="MCP_chemotaxis"/>
</dbReference>
<accession>C6C4G6</accession>
<dbReference type="PROSITE" id="PS50885">
    <property type="entry name" value="HAMP"/>
    <property type="match status" value="1"/>
</dbReference>
<dbReference type="InterPro" id="IPR004089">
    <property type="entry name" value="MCPsignal_dom"/>
</dbReference>
<dbReference type="RefSeq" id="WP_012765357.1">
    <property type="nucleotide sequence ID" value="NC_012880.1"/>
</dbReference>
<dbReference type="PROSITE" id="PS50112">
    <property type="entry name" value="PAS"/>
    <property type="match status" value="1"/>
</dbReference>
<evidence type="ECO:0000256" key="5">
    <source>
        <dbReference type="SAM" id="Phobius"/>
    </source>
</evidence>
<reference evidence="9" key="1">
    <citation type="submission" date="2009-06" db="EMBL/GenBank/DDBJ databases">
        <title>Complete sequence of Dickeya dadantii Ech703.</title>
        <authorList>
            <consortium name="US DOE Joint Genome Institute"/>
            <person name="Lucas S."/>
            <person name="Copeland A."/>
            <person name="Lapidus A."/>
            <person name="Glavina del Rio T."/>
            <person name="Dalin E."/>
            <person name="Tice H."/>
            <person name="Bruce D."/>
            <person name="Goodwin L."/>
            <person name="Pitluck S."/>
            <person name="Chertkov O."/>
            <person name="Brettin T."/>
            <person name="Detter J.C."/>
            <person name="Han C."/>
            <person name="Larimer F."/>
            <person name="Land M."/>
            <person name="Hauser L."/>
            <person name="Kyrpides N."/>
            <person name="Mikhailova N."/>
            <person name="Balakrishnan V."/>
            <person name="Glasner J."/>
            <person name="Perna N.T."/>
        </authorList>
    </citation>
    <scope>NUCLEOTIDE SEQUENCE [LARGE SCALE GENOMIC DNA]</scope>
    <source>
        <strain evidence="9">Ech703</strain>
    </source>
</reference>
<dbReference type="EMBL" id="CP001654">
    <property type="protein sequence ID" value="ACS85540.1"/>
    <property type="molecule type" value="Genomic_DNA"/>
</dbReference>
<dbReference type="GO" id="GO:0006935">
    <property type="term" value="P:chemotaxis"/>
    <property type="evidence" value="ECO:0007669"/>
    <property type="project" value="UniProtKB-KW"/>
</dbReference>
<feature type="domain" description="HAMP" evidence="8">
    <location>
        <begin position="214"/>
        <end position="266"/>
    </location>
</feature>
<dbReference type="InterPro" id="IPR000014">
    <property type="entry name" value="PAS"/>
</dbReference>
<evidence type="ECO:0000256" key="3">
    <source>
        <dbReference type="ARBA" id="ARBA00029447"/>
    </source>
</evidence>
<dbReference type="SMART" id="SM00283">
    <property type="entry name" value="MA"/>
    <property type="match status" value="1"/>
</dbReference>
<feature type="domain" description="PAS" evidence="7">
    <location>
        <begin position="23"/>
        <end position="60"/>
    </location>
</feature>
<dbReference type="Gene3D" id="3.30.450.20">
    <property type="entry name" value="PAS domain"/>
    <property type="match status" value="1"/>
</dbReference>
<keyword evidence="5" id="KW-0812">Transmembrane</keyword>
<organism evidence="9 10">
    <name type="scientific">Musicola paradisiaca (strain Ech703)</name>
    <name type="common">Dickeya paradisiaca</name>
    <name type="synonym">Dickeya dadantii</name>
    <dbReference type="NCBI Taxonomy" id="579405"/>
    <lineage>
        <taxon>Bacteria</taxon>
        <taxon>Pseudomonadati</taxon>
        <taxon>Pseudomonadota</taxon>
        <taxon>Gammaproteobacteria</taxon>
        <taxon>Enterobacterales</taxon>
        <taxon>Pectobacteriaceae</taxon>
        <taxon>Musicola</taxon>
    </lineage>
</organism>
<evidence type="ECO:0000313" key="10">
    <source>
        <dbReference type="Proteomes" id="UP000002734"/>
    </source>
</evidence>
<dbReference type="GO" id="GO:0007165">
    <property type="term" value="P:signal transduction"/>
    <property type="evidence" value="ECO:0007669"/>
    <property type="project" value="UniProtKB-KW"/>
</dbReference>
<dbReference type="NCBIfam" id="TIGR00229">
    <property type="entry name" value="sensory_box"/>
    <property type="match status" value="1"/>
</dbReference>
<evidence type="ECO:0000256" key="2">
    <source>
        <dbReference type="ARBA" id="ARBA00023224"/>
    </source>
</evidence>
<evidence type="ECO:0000313" key="9">
    <source>
        <dbReference type="EMBL" id="ACS85540.1"/>
    </source>
</evidence>
<dbReference type="InterPro" id="IPR013655">
    <property type="entry name" value="PAS_fold_3"/>
</dbReference>
<keyword evidence="1" id="KW-0145">Chemotaxis</keyword>
<evidence type="ECO:0000256" key="1">
    <source>
        <dbReference type="ARBA" id="ARBA00022500"/>
    </source>
</evidence>
<dbReference type="InterPro" id="IPR003660">
    <property type="entry name" value="HAMP_dom"/>
</dbReference>
<keyword evidence="5" id="KW-0472">Membrane</keyword>
<dbReference type="SUPFAM" id="SSF58104">
    <property type="entry name" value="Methyl-accepting chemotaxis protein (MCP) signaling domain"/>
    <property type="match status" value="1"/>
</dbReference>
<dbReference type="KEGG" id="dda:Dd703_1744"/>
<dbReference type="CDD" id="cd11386">
    <property type="entry name" value="MCP_signal"/>
    <property type="match status" value="1"/>
</dbReference>
<dbReference type="Pfam" id="PF00015">
    <property type="entry name" value="MCPsignal"/>
    <property type="match status" value="1"/>
</dbReference>
<dbReference type="GO" id="GO:0005886">
    <property type="term" value="C:plasma membrane"/>
    <property type="evidence" value="ECO:0007669"/>
    <property type="project" value="TreeGrafter"/>
</dbReference>
<comment type="similarity">
    <text evidence="3">Belongs to the methyl-accepting chemotaxis (MCP) protein family.</text>
</comment>
<dbReference type="PANTHER" id="PTHR43531">
    <property type="entry name" value="PROTEIN ICFG"/>
    <property type="match status" value="1"/>
</dbReference>
<dbReference type="PANTHER" id="PTHR43531:SF7">
    <property type="entry name" value="AEROTAXIS RECEPTOR"/>
    <property type="match status" value="1"/>
</dbReference>
<gene>
    <name evidence="9" type="ordered locus">Dd703_1744</name>
</gene>
<dbReference type="InterPro" id="IPR004090">
    <property type="entry name" value="Chemotax_Me-accpt_rcpt"/>
</dbReference>
<dbReference type="PROSITE" id="PS50111">
    <property type="entry name" value="CHEMOTAXIS_TRANSDUC_2"/>
    <property type="match status" value="1"/>
</dbReference>
<dbReference type="Pfam" id="PF08447">
    <property type="entry name" value="PAS_3"/>
    <property type="match status" value="1"/>
</dbReference>
<proteinExistence type="inferred from homology"/>
<feature type="domain" description="Methyl-accepting transducer" evidence="6">
    <location>
        <begin position="271"/>
        <end position="500"/>
    </location>
</feature>
<dbReference type="AlphaFoldDB" id="C6C4G6"/>
<dbReference type="CDD" id="cd00130">
    <property type="entry name" value="PAS"/>
    <property type="match status" value="1"/>
</dbReference>